<feature type="domain" description="HTH merR-type" evidence="2">
    <location>
        <begin position="6"/>
        <end position="75"/>
    </location>
</feature>
<dbReference type="PANTHER" id="PTHR30204:SF93">
    <property type="entry name" value="HTH MERR-TYPE DOMAIN-CONTAINING PROTEIN"/>
    <property type="match status" value="1"/>
</dbReference>
<dbReference type="InterPro" id="IPR047057">
    <property type="entry name" value="MerR_fam"/>
</dbReference>
<dbReference type="Pfam" id="PF13411">
    <property type="entry name" value="MerR_1"/>
    <property type="match status" value="1"/>
</dbReference>
<keyword evidence="4" id="KW-1185">Reference proteome</keyword>
<keyword evidence="1 3" id="KW-0238">DNA-binding</keyword>
<dbReference type="PROSITE" id="PS50937">
    <property type="entry name" value="HTH_MERR_2"/>
    <property type="match status" value="1"/>
</dbReference>
<dbReference type="InterPro" id="IPR000551">
    <property type="entry name" value="MerR-type_HTH_dom"/>
</dbReference>
<dbReference type="Gene3D" id="1.10.1660.10">
    <property type="match status" value="1"/>
</dbReference>
<dbReference type="RefSeq" id="WP_090764741.1">
    <property type="nucleotide sequence ID" value="NZ_FNFB01000007.1"/>
</dbReference>
<evidence type="ECO:0000313" key="4">
    <source>
        <dbReference type="Proteomes" id="UP000198683"/>
    </source>
</evidence>
<dbReference type="GO" id="GO:0003677">
    <property type="term" value="F:DNA binding"/>
    <property type="evidence" value="ECO:0007669"/>
    <property type="project" value="UniProtKB-KW"/>
</dbReference>
<dbReference type="OrthoDB" id="9809391at2"/>
<evidence type="ECO:0000313" key="3">
    <source>
        <dbReference type="EMBL" id="SDK35040.1"/>
    </source>
</evidence>
<organism evidence="3 4">
    <name type="scientific">Nonomuraea maritima</name>
    <dbReference type="NCBI Taxonomy" id="683260"/>
    <lineage>
        <taxon>Bacteria</taxon>
        <taxon>Bacillati</taxon>
        <taxon>Actinomycetota</taxon>
        <taxon>Actinomycetes</taxon>
        <taxon>Streptosporangiales</taxon>
        <taxon>Streptosporangiaceae</taxon>
        <taxon>Nonomuraea</taxon>
    </lineage>
</organism>
<dbReference type="AlphaFoldDB" id="A0A1G9B7M1"/>
<dbReference type="SUPFAM" id="SSF46955">
    <property type="entry name" value="Putative DNA-binding domain"/>
    <property type="match status" value="1"/>
</dbReference>
<dbReference type="GO" id="GO:0003700">
    <property type="term" value="F:DNA-binding transcription factor activity"/>
    <property type="evidence" value="ECO:0007669"/>
    <property type="project" value="InterPro"/>
</dbReference>
<evidence type="ECO:0000259" key="2">
    <source>
        <dbReference type="PROSITE" id="PS50937"/>
    </source>
</evidence>
<gene>
    <name evidence="3" type="ORF">SAMN05421874_10737</name>
</gene>
<dbReference type="PANTHER" id="PTHR30204">
    <property type="entry name" value="REDOX-CYCLING DRUG-SENSING TRANSCRIPTIONAL ACTIVATOR SOXR"/>
    <property type="match status" value="1"/>
</dbReference>
<dbReference type="Proteomes" id="UP000198683">
    <property type="component" value="Unassembled WGS sequence"/>
</dbReference>
<reference evidence="3 4" key="1">
    <citation type="submission" date="2016-10" db="EMBL/GenBank/DDBJ databases">
        <authorList>
            <person name="de Groot N.N."/>
        </authorList>
    </citation>
    <scope>NUCLEOTIDE SEQUENCE [LARGE SCALE GENOMIC DNA]</scope>
    <source>
        <strain evidence="3 4">CGMCC 4.5681</strain>
    </source>
</reference>
<dbReference type="STRING" id="683260.SAMN05421874_10737"/>
<dbReference type="PRINTS" id="PR00040">
    <property type="entry name" value="HTHMERR"/>
</dbReference>
<proteinExistence type="predicted"/>
<evidence type="ECO:0000256" key="1">
    <source>
        <dbReference type="ARBA" id="ARBA00023125"/>
    </source>
</evidence>
<protein>
    <submittedName>
        <fullName evidence="3">DNA-binding transcriptional regulator, MerR family</fullName>
    </submittedName>
</protein>
<dbReference type="SMART" id="SM00422">
    <property type="entry name" value="HTH_MERR"/>
    <property type="match status" value="1"/>
</dbReference>
<name>A0A1G9B7M1_9ACTN</name>
<dbReference type="InterPro" id="IPR009061">
    <property type="entry name" value="DNA-bd_dom_put_sf"/>
</dbReference>
<dbReference type="EMBL" id="FNFB01000007">
    <property type="protein sequence ID" value="SDK35040.1"/>
    <property type="molecule type" value="Genomic_DNA"/>
</dbReference>
<sequence>MNADTLYSIGDLARRTGLTVKTIRFYSDQGIVPPADRTPAGYRRYGPEAAARLDLVRTLRDLGLDLATIRRIVNREVPLARVAAVHAEALRAQIRTLRRRQAVLAAVARRGSTPEEMEFMHELAGLTQAERHHLITDFLDAVLTCGHPGTSALAGIRVSLTPEPPDDPEPELIEAWIELAELSRDPEFRADMRRTAELHAADRATGGVPRPDAAALVRDAVGPVLAAGVDPAAAAAVVAEVCSRYAREQACDDGPELRARLLERLETVRDPRRDRYMELLATVNGWPAPVPLTPALTWFVEALRARPYGPGAAAAL</sequence>
<accession>A0A1G9B7M1</accession>
<dbReference type="CDD" id="cd00592">
    <property type="entry name" value="HTH_MerR-like"/>
    <property type="match status" value="1"/>
</dbReference>